<comment type="caution">
    <text evidence="2">The sequence shown here is derived from an EMBL/GenBank/DDBJ whole genome shotgun (WGS) entry which is preliminary data.</text>
</comment>
<name>A0A086JRG3_TOXGO</name>
<evidence type="ECO:0000313" key="2">
    <source>
        <dbReference type="EMBL" id="KFG34731.1"/>
    </source>
</evidence>
<keyword evidence="1" id="KW-0472">Membrane</keyword>
<dbReference type="AlphaFoldDB" id="A0A086JRG3"/>
<accession>A0A086JRG3</accession>
<sequence length="73" mass="8289">MMCALYGLTLRFVGDFNTSMSDALYFFIVSVFISFFSIFRSPVIWVETQVLREYLGRTSATVDTADAERAKKG</sequence>
<organism evidence="2 3">
    <name type="scientific">Toxoplasma gondii GAB2-2007-GAL-DOM2</name>
    <dbReference type="NCBI Taxonomy" id="1130820"/>
    <lineage>
        <taxon>Eukaryota</taxon>
        <taxon>Sar</taxon>
        <taxon>Alveolata</taxon>
        <taxon>Apicomplexa</taxon>
        <taxon>Conoidasida</taxon>
        <taxon>Coccidia</taxon>
        <taxon>Eucoccidiorida</taxon>
        <taxon>Eimeriorina</taxon>
        <taxon>Sarcocystidae</taxon>
        <taxon>Toxoplasma</taxon>
    </lineage>
</organism>
<dbReference type="EMBL" id="AHZU02001222">
    <property type="protein sequence ID" value="KFG34731.1"/>
    <property type="molecule type" value="Genomic_DNA"/>
</dbReference>
<dbReference type="VEuPathDB" id="ToxoDB:TGDOM2_251855"/>
<evidence type="ECO:0000256" key="1">
    <source>
        <dbReference type="SAM" id="Phobius"/>
    </source>
</evidence>
<evidence type="ECO:0000313" key="3">
    <source>
        <dbReference type="Proteomes" id="UP000028837"/>
    </source>
</evidence>
<keyword evidence="1 2" id="KW-0812">Transmembrane</keyword>
<protein>
    <submittedName>
        <fullName evidence="2">Putative transmembrane protein</fullName>
    </submittedName>
</protein>
<keyword evidence="1" id="KW-1133">Transmembrane helix</keyword>
<reference evidence="2 3" key="1">
    <citation type="submission" date="2014-02" db="EMBL/GenBank/DDBJ databases">
        <authorList>
            <person name="Sibley D."/>
            <person name="Venepally P."/>
            <person name="Karamycheva S."/>
            <person name="Hadjithomas M."/>
            <person name="Khan A."/>
            <person name="Brunk B."/>
            <person name="Roos D."/>
            <person name="Caler E."/>
            <person name="Lorenzi H."/>
        </authorList>
    </citation>
    <scope>NUCLEOTIDE SEQUENCE [LARGE SCALE GENOMIC DNA]</scope>
    <source>
        <strain evidence="2 3">GAB2-2007-GAL-DOM2</strain>
    </source>
</reference>
<gene>
    <name evidence="2" type="ORF">TGDOM2_251855</name>
</gene>
<proteinExistence type="predicted"/>
<dbReference type="Proteomes" id="UP000028837">
    <property type="component" value="Unassembled WGS sequence"/>
</dbReference>
<feature type="transmembrane region" description="Helical" evidence="1">
    <location>
        <begin position="24"/>
        <end position="46"/>
    </location>
</feature>